<gene>
    <name evidence="1" type="ORF">ENU74_04045</name>
</gene>
<reference evidence="1" key="1">
    <citation type="journal article" date="2020" name="mSystems">
        <title>Genome- and Community-Level Interaction Insights into Carbon Utilization and Element Cycling Functions of Hydrothermarchaeota in Hydrothermal Sediment.</title>
        <authorList>
            <person name="Zhou Z."/>
            <person name="Liu Y."/>
            <person name="Xu W."/>
            <person name="Pan J."/>
            <person name="Luo Z.H."/>
            <person name="Li M."/>
        </authorList>
    </citation>
    <scope>NUCLEOTIDE SEQUENCE [LARGE SCALE GENOMIC DNA]</scope>
    <source>
        <strain evidence="1">SpSt-697</strain>
    </source>
</reference>
<organism evidence="1">
    <name type="scientific">candidate division WOR-3 bacterium</name>
    <dbReference type="NCBI Taxonomy" id="2052148"/>
    <lineage>
        <taxon>Bacteria</taxon>
        <taxon>Bacteria division WOR-3</taxon>
    </lineage>
</organism>
<dbReference type="EMBL" id="DTDR01000102">
    <property type="protein sequence ID" value="HGK63745.1"/>
    <property type="molecule type" value="Genomic_DNA"/>
</dbReference>
<comment type="caution">
    <text evidence="1">The sequence shown here is derived from an EMBL/GenBank/DDBJ whole genome shotgun (WGS) entry which is preliminary data.</text>
</comment>
<accession>A0A7V3ZVK5</accession>
<evidence type="ECO:0000313" key="1">
    <source>
        <dbReference type="EMBL" id="HGK63745.1"/>
    </source>
</evidence>
<sequence>MLGVGVAPLSLLVSFLEVKQKSSSQPSICGSEKDGEKGKHYFFGGKAKTKEIKIRKVGIGKYGIFCKVLLSKLLLVL</sequence>
<protein>
    <submittedName>
        <fullName evidence="1">Uncharacterized protein</fullName>
    </submittedName>
</protein>
<dbReference type="AlphaFoldDB" id="A0A7V3ZVK5"/>
<proteinExistence type="predicted"/>
<name>A0A7V3ZVK5_UNCW3</name>